<dbReference type="AlphaFoldDB" id="B0PC28"/>
<evidence type="ECO:0000313" key="1">
    <source>
        <dbReference type="EMBL" id="EDS11153.1"/>
    </source>
</evidence>
<evidence type="ECO:0000313" key="2">
    <source>
        <dbReference type="Proteomes" id="UP000003803"/>
    </source>
</evidence>
<reference evidence="1" key="1">
    <citation type="submission" date="2007-11" db="EMBL/GenBank/DDBJ databases">
        <authorList>
            <person name="Fulton L."/>
            <person name="Clifton S."/>
            <person name="Fulton B."/>
            <person name="Xu J."/>
            <person name="Minx P."/>
            <person name="Pepin K.H."/>
            <person name="Johnson M."/>
            <person name="Thiruvilangam P."/>
            <person name="Bhonagiri V."/>
            <person name="Nash W.E."/>
            <person name="Mardis E.R."/>
            <person name="Wilson R.K."/>
        </authorList>
    </citation>
    <scope>NUCLEOTIDE SEQUENCE [LARGE SCALE GENOMIC DNA]</scope>
    <source>
        <strain evidence="1">DSM 17241</strain>
    </source>
</reference>
<name>B0PC28_9FIRM</name>
<gene>
    <name evidence="1" type="ORF">ANACOL_02337</name>
</gene>
<dbReference type="EMBL" id="ABGD02000018">
    <property type="protein sequence ID" value="EDS11153.1"/>
    <property type="molecule type" value="Genomic_DNA"/>
</dbReference>
<dbReference type="Proteomes" id="UP000003803">
    <property type="component" value="Unassembled WGS sequence"/>
</dbReference>
<accession>B0PC28</accession>
<protein>
    <submittedName>
        <fullName evidence="1">Uncharacterized protein</fullName>
    </submittedName>
</protein>
<sequence>MRLPLKCGGEAGWYHEAALSSLDNLSGNEGFFVVPAAMRAGCWRDCFDKNQRRIKNI</sequence>
<comment type="caution">
    <text evidence="1">The sequence shown here is derived from an EMBL/GenBank/DDBJ whole genome shotgun (WGS) entry which is preliminary data.</text>
</comment>
<dbReference type="HOGENOM" id="CLU_2986422_0_0_9"/>
<proteinExistence type="predicted"/>
<organism evidence="1 2">
    <name type="scientific">Anaerotruncus colihominis DSM 17241</name>
    <dbReference type="NCBI Taxonomy" id="445972"/>
    <lineage>
        <taxon>Bacteria</taxon>
        <taxon>Bacillati</taxon>
        <taxon>Bacillota</taxon>
        <taxon>Clostridia</taxon>
        <taxon>Eubacteriales</taxon>
        <taxon>Oscillospiraceae</taxon>
        <taxon>Anaerotruncus</taxon>
    </lineage>
</organism>
<reference evidence="1" key="2">
    <citation type="submission" date="2013-09" db="EMBL/GenBank/DDBJ databases">
        <title>Draft genome sequence of Anaerotruncus colihominis(DSM 17241).</title>
        <authorList>
            <person name="Sudarsanam P."/>
            <person name="Ley R."/>
            <person name="Guruge J."/>
            <person name="Turnbaugh P.J."/>
            <person name="Mahowald M."/>
            <person name="Liep D."/>
            <person name="Gordon J."/>
        </authorList>
    </citation>
    <scope>NUCLEOTIDE SEQUENCE</scope>
    <source>
        <strain evidence="1">DSM 17241</strain>
    </source>
</reference>
<keyword evidence="2" id="KW-1185">Reference proteome</keyword>